<dbReference type="Pfam" id="PF00561">
    <property type="entry name" value="Abhydrolase_1"/>
    <property type="match status" value="1"/>
</dbReference>
<comment type="subcellular location">
    <subcellularLocation>
        <location evidence="2 11">Cytoplasm</location>
    </subcellularLocation>
</comment>
<sequence length="307" mass="33860">MALFPLPNSYRQSLVPVGQGHQLYVEESGNPNGVPVIVLHGGPGGGCSPFMGRFFDPRRFRIILFDQRGSGQSRPFASTSHNTTSHLIADLESLREALGVERWRVFGGSWGVTLALAYLAAHPQRVVGMVLRGVFLCRQQDRDWLYTSEGAARLFPEEWAALQKQAPPGEGSLLQRYHQGLKGDRARYHARSWCNWESTLALTSVLPSGEASDDELCMAMQETHYFLHDGFLTAPLLEACAGMTLPVEMVHGTRDFVCPADQALALHQVLPGSRLHWVEGGSHSSSDPAISNALMDAVNRLEKRIDD</sequence>
<dbReference type="InterPro" id="IPR000073">
    <property type="entry name" value="AB_hydrolase_1"/>
</dbReference>
<keyword evidence="6 11" id="KW-0031">Aminopeptidase</keyword>
<dbReference type="NCBIfam" id="TIGR01249">
    <property type="entry name" value="pro_imino_pep_1"/>
    <property type="match status" value="1"/>
</dbReference>
<evidence type="ECO:0000256" key="10">
    <source>
        <dbReference type="ARBA" id="ARBA00029605"/>
    </source>
</evidence>
<evidence type="ECO:0000256" key="12">
    <source>
        <dbReference type="RuleBase" id="RU003421"/>
    </source>
</evidence>
<evidence type="ECO:0000256" key="6">
    <source>
        <dbReference type="ARBA" id="ARBA00022438"/>
    </source>
</evidence>
<organism evidence="14 15">
    <name type="scientific">Alcanivorax jadensis T9</name>
    <dbReference type="NCBI Taxonomy" id="1177181"/>
    <lineage>
        <taxon>Bacteria</taxon>
        <taxon>Pseudomonadati</taxon>
        <taxon>Pseudomonadota</taxon>
        <taxon>Gammaproteobacteria</taxon>
        <taxon>Oceanospirillales</taxon>
        <taxon>Alcanivoracaceae</taxon>
        <taxon>Alcanivorax</taxon>
    </lineage>
</organism>
<proteinExistence type="inferred from homology"/>
<dbReference type="RefSeq" id="WP_035245161.1">
    <property type="nucleotide sequence ID" value="NZ_ARXU01000002.1"/>
</dbReference>
<dbReference type="InterPro" id="IPR029058">
    <property type="entry name" value="AB_hydrolase_fold"/>
</dbReference>
<dbReference type="EC" id="3.4.11.5" evidence="4 11"/>
<dbReference type="PANTHER" id="PTHR43722:SF1">
    <property type="entry name" value="PROLINE IMINOPEPTIDASE"/>
    <property type="match status" value="1"/>
</dbReference>
<dbReference type="PANTHER" id="PTHR43722">
    <property type="entry name" value="PROLINE IMINOPEPTIDASE"/>
    <property type="match status" value="1"/>
</dbReference>
<dbReference type="PIRSF" id="PIRSF006431">
    <property type="entry name" value="Pept_S33"/>
    <property type="match status" value="1"/>
</dbReference>
<dbReference type="Proteomes" id="UP000029443">
    <property type="component" value="Unassembled WGS sequence"/>
</dbReference>
<reference evidence="14 15" key="1">
    <citation type="submission" date="2012-09" db="EMBL/GenBank/DDBJ databases">
        <title>Genome Sequence of alkane-degrading Bacterium Alcanivorax jadensis T9.</title>
        <authorList>
            <person name="Lai Q."/>
            <person name="Shao Z."/>
        </authorList>
    </citation>
    <scope>NUCLEOTIDE SEQUENCE [LARGE SCALE GENOMIC DNA]</scope>
    <source>
        <strain evidence="14 15">T9</strain>
    </source>
</reference>
<evidence type="ECO:0000256" key="2">
    <source>
        <dbReference type="ARBA" id="ARBA00004496"/>
    </source>
</evidence>
<evidence type="ECO:0000256" key="7">
    <source>
        <dbReference type="ARBA" id="ARBA00022490"/>
    </source>
</evidence>
<evidence type="ECO:0000256" key="8">
    <source>
        <dbReference type="ARBA" id="ARBA00022670"/>
    </source>
</evidence>
<protein>
    <recommendedName>
        <fullName evidence="5 11">Proline iminopeptidase</fullName>
        <shortName evidence="11">PIP</shortName>
        <ecNumber evidence="4 11">3.4.11.5</ecNumber>
    </recommendedName>
    <alternativeName>
        <fullName evidence="10 11">Prolyl aminopeptidase</fullName>
    </alternativeName>
</protein>
<dbReference type="InterPro" id="IPR002410">
    <property type="entry name" value="Peptidase_S33"/>
</dbReference>
<dbReference type="EMBL" id="ARXU01000002">
    <property type="protein sequence ID" value="KGD62430.1"/>
    <property type="molecule type" value="Genomic_DNA"/>
</dbReference>
<evidence type="ECO:0000256" key="4">
    <source>
        <dbReference type="ARBA" id="ARBA00012568"/>
    </source>
</evidence>
<keyword evidence="7 11" id="KW-0963">Cytoplasm</keyword>
<comment type="similarity">
    <text evidence="3 11 12">Belongs to the peptidase S33 family.</text>
</comment>
<evidence type="ECO:0000313" key="14">
    <source>
        <dbReference type="EMBL" id="KGD62430.1"/>
    </source>
</evidence>
<keyword evidence="15" id="KW-1185">Reference proteome</keyword>
<keyword evidence="8 11" id="KW-0645">Protease</keyword>
<gene>
    <name evidence="14" type="ORF">T9A_00721</name>
</gene>
<evidence type="ECO:0000256" key="1">
    <source>
        <dbReference type="ARBA" id="ARBA00001585"/>
    </source>
</evidence>
<dbReference type="PRINTS" id="PR00793">
    <property type="entry name" value="PROAMNOPTASE"/>
</dbReference>
<dbReference type="InterPro" id="IPR005944">
    <property type="entry name" value="Pro_iminopeptidase"/>
</dbReference>
<accession>A0ABR4WG87</accession>
<evidence type="ECO:0000256" key="3">
    <source>
        <dbReference type="ARBA" id="ARBA00010088"/>
    </source>
</evidence>
<dbReference type="Gene3D" id="3.40.50.1820">
    <property type="entry name" value="alpha/beta hydrolase"/>
    <property type="match status" value="1"/>
</dbReference>
<feature type="domain" description="AB hydrolase-1" evidence="13">
    <location>
        <begin position="35"/>
        <end position="285"/>
    </location>
</feature>
<evidence type="ECO:0000259" key="13">
    <source>
        <dbReference type="Pfam" id="PF00561"/>
    </source>
</evidence>
<evidence type="ECO:0000313" key="15">
    <source>
        <dbReference type="Proteomes" id="UP000029443"/>
    </source>
</evidence>
<evidence type="ECO:0000256" key="5">
    <source>
        <dbReference type="ARBA" id="ARBA00021843"/>
    </source>
</evidence>
<dbReference type="SUPFAM" id="SSF53474">
    <property type="entry name" value="alpha/beta-Hydrolases"/>
    <property type="match status" value="1"/>
</dbReference>
<name>A0ABR4WG87_9GAMM</name>
<keyword evidence="9 11" id="KW-0378">Hydrolase</keyword>
<evidence type="ECO:0000256" key="11">
    <source>
        <dbReference type="PIRNR" id="PIRNR006431"/>
    </source>
</evidence>
<evidence type="ECO:0000256" key="9">
    <source>
        <dbReference type="ARBA" id="ARBA00022801"/>
    </source>
</evidence>
<comment type="catalytic activity">
    <reaction evidence="1 11 12">
        <text>Release of N-terminal proline from a peptide.</text>
        <dbReference type="EC" id="3.4.11.5"/>
    </reaction>
</comment>
<comment type="caution">
    <text evidence="14">The sequence shown here is derived from an EMBL/GenBank/DDBJ whole genome shotgun (WGS) entry which is preliminary data.</text>
</comment>